<dbReference type="InterPro" id="IPR013087">
    <property type="entry name" value="Znf_C2H2_type"/>
</dbReference>
<feature type="domain" description="C2H2-type" evidence="13">
    <location>
        <begin position="318"/>
        <end position="347"/>
    </location>
</feature>
<dbReference type="PANTHER" id="PTHR23235:SF56">
    <property type="entry name" value="KRUEPPEL-LIKE FACTOR 12"/>
    <property type="match status" value="1"/>
</dbReference>
<keyword evidence="6" id="KW-0862">Zinc</keyword>
<evidence type="ECO:0000256" key="11">
    <source>
        <dbReference type="PROSITE-ProRule" id="PRU00042"/>
    </source>
</evidence>
<feature type="domain" description="C2H2-type" evidence="13">
    <location>
        <begin position="378"/>
        <end position="400"/>
    </location>
</feature>
<dbReference type="GO" id="GO:0000978">
    <property type="term" value="F:RNA polymerase II cis-regulatory region sequence-specific DNA binding"/>
    <property type="evidence" value="ECO:0007669"/>
    <property type="project" value="TreeGrafter"/>
</dbReference>
<dbReference type="GO" id="GO:0005634">
    <property type="term" value="C:nucleus"/>
    <property type="evidence" value="ECO:0007669"/>
    <property type="project" value="UniProtKB-SubCell"/>
</dbReference>
<feature type="region of interest" description="Disordered" evidence="12">
    <location>
        <begin position="493"/>
        <end position="518"/>
    </location>
</feature>
<dbReference type="GO" id="GO:0008270">
    <property type="term" value="F:zinc ion binding"/>
    <property type="evidence" value="ECO:0007669"/>
    <property type="project" value="UniProtKB-KW"/>
</dbReference>
<dbReference type="PANTHER" id="PTHR23235">
    <property type="entry name" value="KRUEPPEL-LIKE TRANSCRIPTION FACTOR"/>
    <property type="match status" value="1"/>
</dbReference>
<feature type="domain" description="C2H2-type" evidence="13">
    <location>
        <begin position="348"/>
        <end position="377"/>
    </location>
</feature>
<keyword evidence="7" id="KW-0805">Transcription regulation</keyword>
<evidence type="ECO:0000313" key="15">
    <source>
        <dbReference type="Proteomes" id="UP000327493"/>
    </source>
</evidence>
<keyword evidence="5 11" id="KW-0863">Zinc-finger</keyword>
<protein>
    <recommendedName>
        <fullName evidence="13">C2H2-type domain-containing protein</fullName>
    </recommendedName>
</protein>
<evidence type="ECO:0000259" key="13">
    <source>
        <dbReference type="PROSITE" id="PS50157"/>
    </source>
</evidence>
<dbReference type="FunFam" id="3.30.160.60:FF:000563">
    <property type="entry name" value="Krueppel-like factor 8"/>
    <property type="match status" value="1"/>
</dbReference>
<evidence type="ECO:0000256" key="6">
    <source>
        <dbReference type="ARBA" id="ARBA00022833"/>
    </source>
</evidence>
<keyword evidence="4" id="KW-0677">Repeat</keyword>
<organism evidence="14 15">
    <name type="scientific">Etheostoma spectabile</name>
    <name type="common">orangethroat darter</name>
    <dbReference type="NCBI Taxonomy" id="54343"/>
    <lineage>
        <taxon>Eukaryota</taxon>
        <taxon>Metazoa</taxon>
        <taxon>Chordata</taxon>
        <taxon>Craniata</taxon>
        <taxon>Vertebrata</taxon>
        <taxon>Euteleostomi</taxon>
        <taxon>Actinopterygii</taxon>
        <taxon>Neopterygii</taxon>
        <taxon>Teleostei</taxon>
        <taxon>Neoteleostei</taxon>
        <taxon>Acanthomorphata</taxon>
        <taxon>Eupercaria</taxon>
        <taxon>Perciformes</taxon>
        <taxon>Percoidei</taxon>
        <taxon>Percidae</taxon>
        <taxon>Etheostomatinae</taxon>
        <taxon>Etheostoma</taxon>
    </lineage>
</organism>
<dbReference type="FunFam" id="3.30.160.60:FF:000021">
    <property type="entry name" value="Basic krueppel-like factor 3"/>
    <property type="match status" value="1"/>
</dbReference>
<reference evidence="14 15" key="1">
    <citation type="submission" date="2019-08" db="EMBL/GenBank/DDBJ databases">
        <title>A chromosome-level genome assembly, high-density linkage maps, and genome scans reveal the genomic architecture of hybrid incompatibilities underlying speciation via character displacement in darters (Percidae: Etheostominae).</title>
        <authorList>
            <person name="Moran R.L."/>
            <person name="Catchen J.M."/>
            <person name="Fuller R.C."/>
        </authorList>
    </citation>
    <scope>NUCLEOTIDE SEQUENCE [LARGE SCALE GENOMIC DNA]</scope>
    <source>
        <strain evidence="14">EspeVRDwgs_2016</strain>
        <tissue evidence="14">Muscle</tissue>
    </source>
</reference>
<evidence type="ECO:0000256" key="4">
    <source>
        <dbReference type="ARBA" id="ARBA00022737"/>
    </source>
</evidence>
<keyword evidence="9" id="KW-0804">Transcription</keyword>
<dbReference type="Gene3D" id="3.30.160.60">
    <property type="entry name" value="Classic Zinc Finger"/>
    <property type="match status" value="3"/>
</dbReference>
<evidence type="ECO:0000256" key="1">
    <source>
        <dbReference type="ARBA" id="ARBA00004123"/>
    </source>
</evidence>
<evidence type="ECO:0000256" key="3">
    <source>
        <dbReference type="ARBA" id="ARBA00022723"/>
    </source>
</evidence>
<dbReference type="PROSITE" id="PS50157">
    <property type="entry name" value="ZINC_FINGER_C2H2_2"/>
    <property type="match status" value="3"/>
</dbReference>
<dbReference type="EMBL" id="VOFY01000011">
    <property type="protein sequence ID" value="KAA8587928.1"/>
    <property type="molecule type" value="Genomic_DNA"/>
</dbReference>
<evidence type="ECO:0000256" key="5">
    <source>
        <dbReference type="ARBA" id="ARBA00022771"/>
    </source>
</evidence>
<dbReference type="InterPro" id="IPR036236">
    <property type="entry name" value="Znf_C2H2_sf"/>
</dbReference>
<comment type="caution">
    <text evidence="14">The sequence shown here is derived from an EMBL/GenBank/DDBJ whole genome shotgun (WGS) entry which is preliminary data.</text>
</comment>
<keyword evidence="3" id="KW-0479">Metal-binding</keyword>
<evidence type="ECO:0000256" key="7">
    <source>
        <dbReference type="ARBA" id="ARBA00023015"/>
    </source>
</evidence>
<comment type="subcellular location">
    <subcellularLocation>
        <location evidence="1">Nucleus</location>
    </subcellularLocation>
</comment>
<accession>A0A5J5CZI4</accession>
<dbReference type="Pfam" id="PF00096">
    <property type="entry name" value="zf-C2H2"/>
    <property type="match status" value="3"/>
</dbReference>
<feature type="compositionally biased region" description="Low complexity" evidence="12">
    <location>
        <begin position="121"/>
        <end position="163"/>
    </location>
</feature>
<feature type="region of interest" description="Disordered" evidence="12">
    <location>
        <begin position="246"/>
        <end position="269"/>
    </location>
</feature>
<dbReference type="AlphaFoldDB" id="A0A5J5CZI4"/>
<evidence type="ECO:0000256" key="12">
    <source>
        <dbReference type="SAM" id="MobiDB-lite"/>
    </source>
</evidence>
<dbReference type="SUPFAM" id="SSF57667">
    <property type="entry name" value="beta-beta-alpha zinc fingers"/>
    <property type="match status" value="2"/>
</dbReference>
<dbReference type="GO" id="GO:0000981">
    <property type="term" value="F:DNA-binding transcription factor activity, RNA polymerase II-specific"/>
    <property type="evidence" value="ECO:0007669"/>
    <property type="project" value="TreeGrafter"/>
</dbReference>
<feature type="region of interest" description="Disordered" evidence="12">
    <location>
        <begin position="110"/>
        <end position="163"/>
    </location>
</feature>
<feature type="region of interest" description="Disordered" evidence="12">
    <location>
        <begin position="296"/>
        <end position="315"/>
    </location>
</feature>
<feature type="compositionally biased region" description="Basic and acidic residues" evidence="12">
    <location>
        <begin position="300"/>
        <end position="312"/>
    </location>
</feature>
<dbReference type="FunFam" id="3.30.160.60:FF:000018">
    <property type="entry name" value="Krueppel-like factor 15"/>
    <property type="match status" value="1"/>
</dbReference>
<dbReference type="PROSITE" id="PS00028">
    <property type="entry name" value="ZINC_FINGER_C2H2_1"/>
    <property type="match status" value="3"/>
</dbReference>
<feature type="compositionally biased region" description="Basic and acidic residues" evidence="12">
    <location>
        <begin position="494"/>
        <end position="503"/>
    </location>
</feature>
<dbReference type="Proteomes" id="UP000327493">
    <property type="component" value="Chromosome 11"/>
</dbReference>
<evidence type="ECO:0000256" key="2">
    <source>
        <dbReference type="ARBA" id="ARBA00022491"/>
    </source>
</evidence>
<evidence type="ECO:0000313" key="14">
    <source>
        <dbReference type="EMBL" id="KAA8587928.1"/>
    </source>
</evidence>
<dbReference type="SMART" id="SM00355">
    <property type="entry name" value="ZnF_C2H2"/>
    <property type="match status" value="3"/>
</dbReference>
<evidence type="ECO:0000256" key="8">
    <source>
        <dbReference type="ARBA" id="ARBA00023125"/>
    </source>
</evidence>
<keyword evidence="2" id="KW-0678">Repressor</keyword>
<keyword evidence="8" id="KW-0238">DNA-binding</keyword>
<evidence type="ECO:0000256" key="10">
    <source>
        <dbReference type="ARBA" id="ARBA00023242"/>
    </source>
</evidence>
<gene>
    <name evidence="14" type="ORF">FQN60_001122</name>
</gene>
<keyword evidence="10" id="KW-0539">Nucleus</keyword>
<keyword evidence="15" id="KW-1185">Reference proteome</keyword>
<sequence length="518" mass="57263">MGGWGGYEREMRCLNTSLLSSLHPTPPHTWDGHFISECSKWKGSLRNRMLMLDGMPAVRVKAEPLESEQGSPKVRPYSAMDGVPFFLSRVKHEPPEDLLANDLHFHTQTEPVDLSINKPRPSSSSTTPTTTSSSSPLRYAFSPSSLSSSSSSSSSPSVITSASSVLTPGTGLRGQPYLHILHSVPPPPSSPLSLQGAGKIASHVHRIPVVVQSLPLMYTTAVRSPSSLNNAIMLPLLDEVKNHGKAHIDPNSLSPRQIKSDSDDDDLPNVTLDSVNETGSTALSIARAVQDSMSPFSIDSIRRPRRSESPDSKKRRIHRCDFEGCNKVYTKSSHLKAHRRTHTGEKPYKCTWDGCTWKFARSDELTRHYRKHTGVKPFKCADCDRSFSRSDHLALHRRRHMLFSQLGLTEEKFLTGPTPHSVPRLPLFDWFENSSRRLHSDVSQLGQVIRAGETAATHATLERLHPGVFPEMASQLIRTGEAPLTSLPGALTEQKSHLEHHSGESAVSPDQDYSFCCT</sequence>
<name>A0A5J5CZI4_9PERO</name>
<proteinExistence type="predicted"/>
<evidence type="ECO:0000256" key="9">
    <source>
        <dbReference type="ARBA" id="ARBA00023163"/>
    </source>
</evidence>